<dbReference type="PANTHER" id="PTHR31451:SF39">
    <property type="entry name" value="MANNAN ENDO-1,4-BETA-MANNOSIDASE 1"/>
    <property type="match status" value="1"/>
</dbReference>
<name>A0A8T0I6V0_CERPU</name>
<dbReference type="PANTHER" id="PTHR31451">
    <property type="match status" value="1"/>
</dbReference>
<evidence type="ECO:0000256" key="6">
    <source>
        <dbReference type="ARBA" id="ARBA00022729"/>
    </source>
</evidence>
<feature type="chain" id="PRO_5035890934" description="mannan endo-1,4-beta-mannosidase" evidence="9">
    <location>
        <begin position="30"/>
        <end position="499"/>
    </location>
</feature>
<dbReference type="Pfam" id="PF26410">
    <property type="entry name" value="GH5_mannosidase"/>
    <property type="match status" value="1"/>
</dbReference>
<evidence type="ECO:0000259" key="10">
    <source>
        <dbReference type="Pfam" id="PF26410"/>
    </source>
</evidence>
<reference evidence="11" key="1">
    <citation type="submission" date="2020-06" db="EMBL/GenBank/DDBJ databases">
        <title>WGS assembly of Ceratodon purpureus strain R40.</title>
        <authorList>
            <person name="Carey S.B."/>
            <person name="Jenkins J."/>
            <person name="Shu S."/>
            <person name="Lovell J.T."/>
            <person name="Sreedasyam A."/>
            <person name="Maumus F."/>
            <person name="Tiley G.P."/>
            <person name="Fernandez-Pozo N."/>
            <person name="Barry K."/>
            <person name="Chen C."/>
            <person name="Wang M."/>
            <person name="Lipzen A."/>
            <person name="Daum C."/>
            <person name="Saski C.A."/>
            <person name="Payton A.C."/>
            <person name="Mcbreen J.C."/>
            <person name="Conrad R.E."/>
            <person name="Kollar L.M."/>
            <person name="Olsson S."/>
            <person name="Huttunen S."/>
            <person name="Landis J.B."/>
            <person name="Wickett N.J."/>
            <person name="Johnson M.G."/>
            <person name="Rensing S.A."/>
            <person name="Grimwood J."/>
            <person name="Schmutz J."/>
            <person name="Mcdaniel S.F."/>
        </authorList>
    </citation>
    <scope>NUCLEOTIDE SEQUENCE</scope>
    <source>
        <strain evidence="11">R40</strain>
    </source>
</reference>
<sequence length="499" mass="55662">MSNTKMAPSTLVVLVALLVMMASSTRVESNPGMIWTTSNADSGDTSYPAVDFLFEENTPIFGDTGYVTDSTAGFSDTAESFDDTAYGVDAVDSFDNAGFSDSAQGDVMGITATPAKMAQGFVRTRGMQFVLNGKPIFVNGANLYYLMSYAGQPSQRSIVTDILRESASVGVTVVRTWAFADGDGNYNLQVRPGVYSEQTFRGLDFVVSEAKKFGIRLIMSFVNNYPDYGGRQQYMKWARANGNWNAQLDDFYTDGVMRSWYKNHIRRVVTRVNTFTGVAYRDDPTIFSWELINEPRCESDRSGNKLQRWIREMAVYVKSLDNKHMLEVGLEGFYSPIANPNSVNSQAANPASYAANFGTDFTLNGQPKEIDFTTVHSYPDSWVPNRSENDKRAFMASWIKTHINDAQYRLRKPVMFAEFGRSDRAPGYNQRMRINDMTDMFNAVYSSASTGGPAAGTLVWQLLPRALKYSNQDGYGIVLSENPTVASLMSKQSYRMSRL</sequence>
<dbReference type="InterPro" id="IPR017853">
    <property type="entry name" value="GH"/>
</dbReference>
<dbReference type="AlphaFoldDB" id="A0A8T0I6V0"/>
<dbReference type="Gene3D" id="3.20.20.80">
    <property type="entry name" value="Glycosidases"/>
    <property type="match status" value="1"/>
</dbReference>
<proteinExistence type="inferred from homology"/>
<dbReference type="GO" id="GO:0000272">
    <property type="term" value="P:polysaccharide catabolic process"/>
    <property type="evidence" value="ECO:0007669"/>
    <property type="project" value="InterPro"/>
</dbReference>
<dbReference type="SUPFAM" id="SSF51445">
    <property type="entry name" value="(Trans)glycosidases"/>
    <property type="match status" value="1"/>
</dbReference>
<evidence type="ECO:0000256" key="8">
    <source>
        <dbReference type="ARBA" id="ARBA00023295"/>
    </source>
</evidence>
<gene>
    <name evidence="11" type="ORF">KC19_4G008100</name>
</gene>
<evidence type="ECO:0000313" key="12">
    <source>
        <dbReference type="Proteomes" id="UP000822688"/>
    </source>
</evidence>
<feature type="domain" description="Glycoside hydrolase family 5" evidence="10">
    <location>
        <begin position="120"/>
        <end position="460"/>
    </location>
</feature>
<dbReference type="EMBL" id="CM026424">
    <property type="protein sequence ID" value="KAG0578238.1"/>
    <property type="molecule type" value="Genomic_DNA"/>
</dbReference>
<dbReference type="GO" id="GO:0005576">
    <property type="term" value="C:extracellular region"/>
    <property type="evidence" value="ECO:0007669"/>
    <property type="project" value="UniProtKB-SubCell"/>
</dbReference>
<evidence type="ECO:0000256" key="5">
    <source>
        <dbReference type="ARBA" id="ARBA00022525"/>
    </source>
</evidence>
<evidence type="ECO:0000256" key="9">
    <source>
        <dbReference type="SAM" id="SignalP"/>
    </source>
</evidence>
<dbReference type="EC" id="3.2.1.78" evidence="4"/>
<evidence type="ECO:0000256" key="4">
    <source>
        <dbReference type="ARBA" id="ARBA00012706"/>
    </source>
</evidence>
<keyword evidence="7" id="KW-0378">Hydrolase</keyword>
<dbReference type="InterPro" id="IPR045053">
    <property type="entry name" value="MAN-like"/>
</dbReference>
<keyword evidence="5" id="KW-0964">Secreted</keyword>
<accession>A0A8T0I6V0</accession>
<evidence type="ECO:0000256" key="2">
    <source>
        <dbReference type="ARBA" id="ARBA00004613"/>
    </source>
</evidence>
<dbReference type="InterPro" id="IPR001547">
    <property type="entry name" value="Glyco_hydro_5"/>
</dbReference>
<organism evidence="11 12">
    <name type="scientific">Ceratodon purpureus</name>
    <name type="common">Fire moss</name>
    <name type="synonym">Dicranum purpureum</name>
    <dbReference type="NCBI Taxonomy" id="3225"/>
    <lineage>
        <taxon>Eukaryota</taxon>
        <taxon>Viridiplantae</taxon>
        <taxon>Streptophyta</taxon>
        <taxon>Embryophyta</taxon>
        <taxon>Bryophyta</taxon>
        <taxon>Bryophytina</taxon>
        <taxon>Bryopsida</taxon>
        <taxon>Dicranidae</taxon>
        <taxon>Pseudoditrichales</taxon>
        <taxon>Ditrichaceae</taxon>
        <taxon>Ceratodon</taxon>
    </lineage>
</organism>
<dbReference type="FunFam" id="3.20.20.80:FF:000012">
    <property type="entry name" value="Mannan endo-1,4-beta-mannosidase 6"/>
    <property type="match status" value="1"/>
</dbReference>
<keyword evidence="12" id="KW-1185">Reference proteome</keyword>
<evidence type="ECO:0000256" key="1">
    <source>
        <dbReference type="ARBA" id="ARBA00001678"/>
    </source>
</evidence>
<protein>
    <recommendedName>
        <fullName evidence="4">mannan endo-1,4-beta-mannosidase</fullName>
        <ecNumber evidence="4">3.2.1.78</ecNumber>
    </recommendedName>
</protein>
<comment type="subcellular location">
    <subcellularLocation>
        <location evidence="2">Secreted</location>
    </subcellularLocation>
</comment>
<evidence type="ECO:0000256" key="3">
    <source>
        <dbReference type="ARBA" id="ARBA00005641"/>
    </source>
</evidence>
<dbReference type="GO" id="GO:0016985">
    <property type="term" value="F:mannan endo-1,4-beta-mannosidase activity"/>
    <property type="evidence" value="ECO:0007669"/>
    <property type="project" value="UniProtKB-EC"/>
</dbReference>
<keyword evidence="8" id="KW-0326">Glycosidase</keyword>
<comment type="caution">
    <text evidence="11">The sequence shown here is derived from an EMBL/GenBank/DDBJ whole genome shotgun (WGS) entry which is preliminary data.</text>
</comment>
<evidence type="ECO:0000313" key="11">
    <source>
        <dbReference type="EMBL" id="KAG0578238.1"/>
    </source>
</evidence>
<comment type="catalytic activity">
    <reaction evidence="1">
        <text>Random hydrolysis of (1-&gt;4)-beta-D-mannosidic linkages in mannans, galactomannans and glucomannans.</text>
        <dbReference type="EC" id="3.2.1.78"/>
    </reaction>
</comment>
<evidence type="ECO:0000256" key="7">
    <source>
        <dbReference type="ARBA" id="ARBA00022801"/>
    </source>
</evidence>
<feature type="signal peptide" evidence="9">
    <location>
        <begin position="1"/>
        <end position="29"/>
    </location>
</feature>
<comment type="similarity">
    <text evidence="3">Belongs to the glycosyl hydrolase 5 (cellulase A) family.</text>
</comment>
<dbReference type="Proteomes" id="UP000822688">
    <property type="component" value="Chromosome 4"/>
</dbReference>
<keyword evidence="6 9" id="KW-0732">Signal</keyword>